<dbReference type="AlphaFoldDB" id="A0A1B7P3S7"/>
<sequence>MSENLSSSTAQLADNNSPPSSTADKPLNHTRQPRKRFVGRKTADAQAQSQKDGDSQPSNTTSLQQARSRRAPRALNQVPAEILDDEDIKAAISLLPRNYSFEIPKTIHRIRTSGAKRVALQFPEASLSSQPLYPTSSPSSAQEWKP</sequence>
<accession>A0A1B7P3S7</accession>
<organism evidence="2 3">
    <name type="scientific">Emergomyces africanus</name>
    <dbReference type="NCBI Taxonomy" id="1955775"/>
    <lineage>
        <taxon>Eukaryota</taxon>
        <taxon>Fungi</taxon>
        <taxon>Dikarya</taxon>
        <taxon>Ascomycota</taxon>
        <taxon>Pezizomycotina</taxon>
        <taxon>Eurotiomycetes</taxon>
        <taxon>Eurotiomycetidae</taxon>
        <taxon>Onygenales</taxon>
        <taxon>Ajellomycetaceae</taxon>
        <taxon>Emergomyces</taxon>
    </lineage>
</organism>
<evidence type="ECO:0000313" key="2">
    <source>
        <dbReference type="EMBL" id="OAX83686.1"/>
    </source>
</evidence>
<dbReference type="STRING" id="1658172.A0A1B7P3S7"/>
<name>A0A1B7P3S7_9EURO</name>
<reference evidence="2 3" key="1">
    <citation type="submission" date="2015-07" db="EMBL/GenBank/DDBJ databases">
        <title>Emmonsia species relationships and genome sequence.</title>
        <authorList>
            <person name="Cuomo C.A."/>
            <person name="Schwartz I.S."/>
            <person name="Kenyon C."/>
            <person name="de Hoog G.S."/>
            <person name="Govender N.P."/>
            <person name="Botha A."/>
            <person name="Moreno L."/>
            <person name="de Vries M."/>
            <person name="Munoz J.F."/>
            <person name="Stielow J.B."/>
        </authorList>
    </citation>
    <scope>NUCLEOTIDE SEQUENCE [LARGE SCALE GENOMIC DNA]</scope>
    <source>
        <strain evidence="2 3">CBS 136260</strain>
    </source>
</reference>
<feature type="compositionally biased region" description="Polar residues" evidence="1">
    <location>
        <begin position="126"/>
        <end position="146"/>
    </location>
</feature>
<protein>
    <submittedName>
        <fullName evidence="2">Diphthamide biosynthesis protein 1</fullName>
    </submittedName>
</protein>
<proteinExistence type="predicted"/>
<evidence type="ECO:0000256" key="1">
    <source>
        <dbReference type="SAM" id="MobiDB-lite"/>
    </source>
</evidence>
<feature type="region of interest" description="Disordered" evidence="1">
    <location>
        <begin position="124"/>
        <end position="146"/>
    </location>
</feature>
<comment type="caution">
    <text evidence="2">The sequence shown here is derived from an EMBL/GenBank/DDBJ whole genome shotgun (WGS) entry which is preliminary data.</text>
</comment>
<dbReference type="Proteomes" id="UP000091918">
    <property type="component" value="Unassembled WGS sequence"/>
</dbReference>
<keyword evidence="3" id="KW-1185">Reference proteome</keyword>
<dbReference type="EMBL" id="LGUA01000147">
    <property type="protein sequence ID" value="OAX83686.1"/>
    <property type="molecule type" value="Genomic_DNA"/>
</dbReference>
<feature type="compositionally biased region" description="Polar residues" evidence="1">
    <location>
        <begin position="1"/>
        <end position="23"/>
    </location>
</feature>
<evidence type="ECO:0000313" key="3">
    <source>
        <dbReference type="Proteomes" id="UP000091918"/>
    </source>
</evidence>
<gene>
    <name evidence="2" type="ORF">ACJ72_01951</name>
</gene>
<feature type="compositionally biased region" description="Polar residues" evidence="1">
    <location>
        <begin position="45"/>
        <end position="66"/>
    </location>
</feature>
<feature type="region of interest" description="Disordered" evidence="1">
    <location>
        <begin position="1"/>
        <end position="79"/>
    </location>
</feature>
<dbReference type="OrthoDB" id="5081685at2759"/>